<dbReference type="GO" id="GO:0003899">
    <property type="term" value="F:DNA-directed RNA polymerase activity"/>
    <property type="evidence" value="ECO:0007669"/>
    <property type="project" value="UniProtKB-EC"/>
</dbReference>
<dbReference type="PANTHER" id="PTHR19376:SF54">
    <property type="entry name" value="DNA-DIRECTED RNA POLYMERASE SUBUNIT BETA"/>
    <property type="match status" value="1"/>
</dbReference>
<keyword evidence="6" id="KW-0862">Zinc</keyword>
<dbReference type="GO" id="GO:0046872">
    <property type="term" value="F:metal ion binding"/>
    <property type="evidence" value="ECO:0007669"/>
    <property type="project" value="UniProtKB-KW"/>
</dbReference>
<keyword evidence="4" id="KW-0548">Nucleotidyltransferase</keyword>
<dbReference type="GO" id="GO:0006351">
    <property type="term" value="P:DNA-templated transcription"/>
    <property type="evidence" value="ECO:0007669"/>
    <property type="project" value="InterPro"/>
</dbReference>
<dbReference type="SUPFAM" id="SSF64484">
    <property type="entry name" value="beta and beta-prime subunits of DNA dependent RNA-polymerase"/>
    <property type="match status" value="1"/>
</dbReference>
<feature type="domain" description="RNA polymerase Rpb1" evidence="10">
    <location>
        <begin position="16"/>
        <end position="155"/>
    </location>
</feature>
<evidence type="ECO:0000256" key="1">
    <source>
        <dbReference type="ARBA" id="ARBA00012418"/>
    </source>
</evidence>
<gene>
    <name evidence="11" type="ORF">METZ01_LOCUS227794</name>
</gene>
<protein>
    <recommendedName>
        <fullName evidence="1">DNA-directed RNA polymerase</fullName>
        <ecNumber evidence="1">2.7.7.6</ecNumber>
    </recommendedName>
</protein>
<evidence type="ECO:0000256" key="8">
    <source>
        <dbReference type="ARBA" id="ARBA00023163"/>
    </source>
</evidence>
<keyword evidence="8" id="KW-0804">Transcription</keyword>
<evidence type="ECO:0000256" key="5">
    <source>
        <dbReference type="ARBA" id="ARBA00022723"/>
    </source>
</evidence>
<evidence type="ECO:0000256" key="2">
    <source>
        <dbReference type="ARBA" id="ARBA00022478"/>
    </source>
</evidence>
<dbReference type="Pfam" id="PF04997">
    <property type="entry name" value="RNA_pol_Rpb1_1"/>
    <property type="match status" value="1"/>
</dbReference>
<evidence type="ECO:0000313" key="11">
    <source>
        <dbReference type="EMBL" id="SVB74940.1"/>
    </source>
</evidence>
<proteinExistence type="predicted"/>
<dbReference type="Gene3D" id="4.10.860.120">
    <property type="entry name" value="RNA polymerase II, clamp domain"/>
    <property type="match status" value="1"/>
</dbReference>
<evidence type="ECO:0000259" key="10">
    <source>
        <dbReference type="Pfam" id="PF04997"/>
    </source>
</evidence>
<keyword evidence="3" id="KW-0808">Transferase</keyword>
<dbReference type="GO" id="GO:0003677">
    <property type="term" value="F:DNA binding"/>
    <property type="evidence" value="ECO:0007669"/>
    <property type="project" value="InterPro"/>
</dbReference>
<evidence type="ECO:0000256" key="3">
    <source>
        <dbReference type="ARBA" id="ARBA00022679"/>
    </source>
</evidence>
<dbReference type="FunFam" id="4.10.860.120:FF:000001">
    <property type="entry name" value="DNA-directed RNA polymerase subunit beta"/>
    <property type="match status" value="1"/>
</dbReference>
<dbReference type="EMBL" id="UINC01055727">
    <property type="protein sequence ID" value="SVB74940.1"/>
    <property type="molecule type" value="Genomic_DNA"/>
</dbReference>
<comment type="catalytic activity">
    <reaction evidence="9">
        <text>RNA(n) + a ribonucleoside 5'-triphosphate = RNA(n+1) + diphosphate</text>
        <dbReference type="Rhea" id="RHEA:21248"/>
        <dbReference type="Rhea" id="RHEA-COMP:14527"/>
        <dbReference type="Rhea" id="RHEA-COMP:17342"/>
        <dbReference type="ChEBI" id="CHEBI:33019"/>
        <dbReference type="ChEBI" id="CHEBI:61557"/>
        <dbReference type="ChEBI" id="CHEBI:140395"/>
        <dbReference type="EC" id="2.7.7.6"/>
    </reaction>
</comment>
<evidence type="ECO:0000256" key="9">
    <source>
        <dbReference type="ARBA" id="ARBA00048552"/>
    </source>
</evidence>
<evidence type="ECO:0000256" key="7">
    <source>
        <dbReference type="ARBA" id="ARBA00022842"/>
    </source>
</evidence>
<dbReference type="GO" id="GO:0000428">
    <property type="term" value="C:DNA-directed RNA polymerase complex"/>
    <property type="evidence" value="ECO:0007669"/>
    <property type="project" value="UniProtKB-KW"/>
</dbReference>
<dbReference type="PANTHER" id="PTHR19376">
    <property type="entry name" value="DNA-DIRECTED RNA POLYMERASE"/>
    <property type="match status" value="1"/>
</dbReference>
<feature type="non-terminal residue" evidence="11">
    <location>
        <position position="1"/>
    </location>
</feature>
<keyword evidence="7" id="KW-0460">Magnesium</keyword>
<dbReference type="InterPro" id="IPR007080">
    <property type="entry name" value="RNA_pol_Rpb1_1"/>
</dbReference>
<keyword evidence="5" id="KW-0479">Metal-binding</keyword>
<evidence type="ECO:0000256" key="4">
    <source>
        <dbReference type="ARBA" id="ARBA00022695"/>
    </source>
</evidence>
<dbReference type="AlphaFoldDB" id="A0A382GIF3"/>
<evidence type="ECO:0000256" key="6">
    <source>
        <dbReference type="ARBA" id="ARBA00022833"/>
    </source>
</evidence>
<dbReference type="InterPro" id="IPR044893">
    <property type="entry name" value="RNA_pol_Rpb1_clamp_domain"/>
</dbReference>
<organism evidence="11">
    <name type="scientific">marine metagenome</name>
    <dbReference type="NCBI Taxonomy" id="408172"/>
    <lineage>
        <taxon>unclassified sequences</taxon>
        <taxon>metagenomes</taxon>
        <taxon>ecological metagenomes</taxon>
    </lineage>
</organism>
<dbReference type="EC" id="2.7.7.6" evidence="1"/>
<reference evidence="11" key="1">
    <citation type="submission" date="2018-05" db="EMBL/GenBank/DDBJ databases">
        <authorList>
            <person name="Lanie J.A."/>
            <person name="Ng W.-L."/>
            <person name="Kazmierczak K.M."/>
            <person name="Andrzejewski T.M."/>
            <person name="Davidsen T.M."/>
            <person name="Wayne K.J."/>
            <person name="Tettelin H."/>
            <person name="Glass J.I."/>
            <person name="Rusch D."/>
            <person name="Podicherti R."/>
            <person name="Tsui H.-C.T."/>
            <person name="Winkler M.E."/>
        </authorList>
    </citation>
    <scope>NUCLEOTIDE SEQUENCE</scope>
</reference>
<sequence length="180" mass="21041">VDNLSYFDKPKNPIMFDAIRVRIASPEKIRSWSYGEVKKPETINYRTFKPERDGLFCAKIFGPVKDWECTCGKYKRMKHKGVICEKCGVEVILSKVRRERLGHIELASPVAHIWYFKGLPSRLGHLLDIPLKDLERIIYFENYVVTDPGDSDMEVGQILTEEEYREMEMEFPDTFRAMIG</sequence>
<accession>A0A382GIF3</accession>
<feature type="non-terminal residue" evidence="11">
    <location>
        <position position="180"/>
    </location>
</feature>
<keyword evidence="2" id="KW-0240">DNA-directed RNA polymerase</keyword>
<name>A0A382GIF3_9ZZZZ</name>
<dbReference type="InterPro" id="IPR045867">
    <property type="entry name" value="DNA-dir_RpoC_beta_prime"/>
</dbReference>